<dbReference type="PANTHER" id="PTHR14096">
    <property type="entry name" value="APOLIPOPROTEIN L"/>
    <property type="match status" value="1"/>
</dbReference>
<dbReference type="Pfam" id="PF05461">
    <property type="entry name" value="ApoL"/>
    <property type="match status" value="1"/>
</dbReference>
<dbReference type="GO" id="GO:0008289">
    <property type="term" value="F:lipid binding"/>
    <property type="evidence" value="ECO:0007669"/>
    <property type="project" value="InterPro"/>
</dbReference>
<feature type="region of interest" description="Disordered" evidence="3">
    <location>
        <begin position="1"/>
        <end position="24"/>
    </location>
</feature>
<protein>
    <recommendedName>
        <fullName evidence="7">Apolipoprotein L6</fullName>
    </recommendedName>
</protein>
<evidence type="ECO:0000313" key="6">
    <source>
        <dbReference type="Proteomes" id="UP000694394"/>
    </source>
</evidence>
<keyword evidence="6" id="KW-1185">Reference proteome</keyword>
<evidence type="ECO:0000256" key="2">
    <source>
        <dbReference type="SAM" id="Coils"/>
    </source>
</evidence>
<dbReference type="PANTHER" id="PTHR14096:SF7">
    <property type="entry name" value="APOLIPOPROTEIN L6"/>
    <property type="match status" value="1"/>
</dbReference>
<dbReference type="AlphaFoldDB" id="A0A8C6EJW2"/>
<dbReference type="Ensembl" id="ENSMICT00000060469.1">
    <property type="protein sequence ID" value="ENSMICP00000047211.1"/>
    <property type="gene ID" value="ENSMICG00000047265.1"/>
</dbReference>
<reference evidence="5" key="3">
    <citation type="submission" date="2025-09" db="UniProtKB">
        <authorList>
            <consortium name="Ensembl"/>
        </authorList>
    </citation>
    <scope>IDENTIFICATION</scope>
</reference>
<dbReference type="GO" id="GO:0016020">
    <property type="term" value="C:membrane"/>
    <property type="evidence" value="ECO:0007669"/>
    <property type="project" value="TreeGrafter"/>
</dbReference>
<dbReference type="InterPro" id="IPR008405">
    <property type="entry name" value="ApoL"/>
</dbReference>
<comment type="similarity">
    <text evidence="1">Belongs to the apolipoprotein L family.</text>
</comment>
<dbReference type="GO" id="GO:0042157">
    <property type="term" value="P:lipoprotein metabolic process"/>
    <property type="evidence" value="ECO:0007669"/>
    <property type="project" value="InterPro"/>
</dbReference>
<accession>A0A8C6EJW2</accession>
<dbReference type="EMBL" id="ABDC03008850">
    <property type="status" value="NOT_ANNOTATED_CDS"/>
    <property type="molecule type" value="Genomic_DNA"/>
</dbReference>
<feature type="coiled-coil region" evidence="2">
    <location>
        <begin position="252"/>
        <end position="290"/>
    </location>
</feature>
<evidence type="ECO:0000256" key="3">
    <source>
        <dbReference type="SAM" id="MobiDB-lite"/>
    </source>
</evidence>
<organism evidence="5 6">
    <name type="scientific">Microcebus murinus</name>
    <name type="common">Gray mouse lemur</name>
    <name type="synonym">Lemur murinus</name>
    <dbReference type="NCBI Taxonomy" id="30608"/>
    <lineage>
        <taxon>Eukaryota</taxon>
        <taxon>Metazoa</taxon>
        <taxon>Chordata</taxon>
        <taxon>Craniata</taxon>
        <taxon>Vertebrata</taxon>
        <taxon>Euteleostomi</taxon>
        <taxon>Mammalia</taxon>
        <taxon>Eutheria</taxon>
        <taxon>Euarchontoglires</taxon>
        <taxon>Primates</taxon>
        <taxon>Strepsirrhini</taxon>
        <taxon>Lemuriformes</taxon>
        <taxon>Cheirogaleidae</taxon>
        <taxon>Microcebus</taxon>
    </lineage>
</organism>
<keyword evidence="2" id="KW-0175">Coiled coil</keyword>
<dbReference type="GO" id="GO:0006869">
    <property type="term" value="P:lipid transport"/>
    <property type="evidence" value="ECO:0007669"/>
    <property type="project" value="InterPro"/>
</dbReference>
<dbReference type="GeneTree" id="ENSGT01030000234599"/>
<evidence type="ECO:0000313" key="5">
    <source>
        <dbReference type="Ensembl" id="ENSMICP00000047211.1"/>
    </source>
</evidence>
<proteinExistence type="inferred from homology"/>
<dbReference type="EMBL" id="ABDC03008851">
    <property type="status" value="NOT_ANNOTATED_CDS"/>
    <property type="molecule type" value="Genomic_DNA"/>
</dbReference>
<evidence type="ECO:0000256" key="1">
    <source>
        <dbReference type="ARBA" id="ARBA00010090"/>
    </source>
</evidence>
<evidence type="ECO:0000256" key="4">
    <source>
        <dbReference type="SAM" id="Phobius"/>
    </source>
</evidence>
<keyword evidence="4" id="KW-1133">Transmembrane helix</keyword>
<dbReference type="GO" id="GO:0005576">
    <property type="term" value="C:extracellular region"/>
    <property type="evidence" value="ECO:0007669"/>
    <property type="project" value="InterPro"/>
</dbReference>
<keyword evidence="4" id="KW-0812">Transmembrane</keyword>
<feature type="transmembrane region" description="Helical" evidence="4">
    <location>
        <begin position="99"/>
        <end position="122"/>
    </location>
</feature>
<sequence length="343" mass="37068">MDFQTRYTWDEEEDFPPSKGKKAEDHLSAEEKIFLREFPRWKQDLEVSIVGLRALAEDIDEKHKAFTKTSLAANSVAVVSGVASILGLALAPVTAGGSLLLFTAGQGLGIAAGVTSTVTSLLEHSHKKKAQAQAGNLVGIPDTEGGEDEAKKELYASATSKIICGLSNMKKSLRAIENAKAHPHLAKAAKRLMTTGSISARRSREVQKAFGGTTLAMTKSARMLGGAVAALGLGLDLAAVSRDWKQLQEGATAELADELRAQARKLENQLAELTEQYELLQQWIRSAQERMSLEAGRPHSGGKERGGDPVHPNTCNLHELSYLKNIFFLFCALTAIFKIVLGY</sequence>
<name>A0A8C6EJW2_MICMU</name>
<evidence type="ECO:0008006" key="7">
    <source>
        <dbReference type="Google" id="ProtNLM"/>
    </source>
</evidence>
<dbReference type="EMBL" id="ABDC03008849">
    <property type="status" value="NOT_ANNOTATED_CDS"/>
    <property type="molecule type" value="Genomic_DNA"/>
</dbReference>
<dbReference type="EMBL" id="ABDC03008847">
    <property type="status" value="NOT_ANNOTATED_CDS"/>
    <property type="molecule type" value="Genomic_DNA"/>
</dbReference>
<keyword evidence="4" id="KW-0472">Membrane</keyword>
<gene>
    <name evidence="5" type="primary">LOC105883698</name>
</gene>
<reference evidence="5" key="2">
    <citation type="submission" date="2025-08" db="UniProtKB">
        <authorList>
            <consortium name="Ensembl"/>
        </authorList>
    </citation>
    <scope>IDENTIFICATION</scope>
</reference>
<feature type="transmembrane region" description="Helical" evidence="4">
    <location>
        <begin position="71"/>
        <end position="93"/>
    </location>
</feature>
<reference evidence="5" key="1">
    <citation type="submission" date="2016-12" db="EMBL/GenBank/DDBJ databases">
        <title>Mouse lemur reference genome and diversity panel.</title>
        <authorList>
            <person name="Harris R."/>
            <person name="Larsen P."/>
            <person name="Liu Y."/>
            <person name="Hughes D.S."/>
            <person name="Murali S."/>
            <person name="Raveendran M."/>
            <person name="Korchina V."/>
            <person name="Wang M."/>
            <person name="Jhangiani S."/>
            <person name="Bandaranaike D."/>
            <person name="Bellair M."/>
            <person name="Blankenburg K."/>
            <person name="Chao H."/>
            <person name="Dahdouli M."/>
            <person name="Dinh H."/>
            <person name="Doddapaneni H."/>
            <person name="English A."/>
            <person name="Firestine M."/>
            <person name="Gnanaolivu R."/>
            <person name="Gross S."/>
            <person name="Hernandez B."/>
            <person name="Javaid M."/>
            <person name="Jayaseelan J."/>
            <person name="Jones J."/>
            <person name="Khan Z."/>
            <person name="Kovar C."/>
            <person name="Kurapati P."/>
            <person name="Le B."/>
            <person name="Lee S."/>
            <person name="Li M."/>
            <person name="Mathew T."/>
            <person name="Narasimhan A."/>
            <person name="Ngo D."/>
            <person name="Nguyen L."/>
            <person name="Okwuonu G."/>
            <person name="Ongeri F."/>
            <person name="Osuji N."/>
            <person name="Pu L.-L."/>
            <person name="Puazo M."/>
            <person name="Quiroz J."/>
            <person name="Raj R."/>
            <person name="Rajbhandari K."/>
            <person name="Reid J.G."/>
            <person name="Santibanez J."/>
            <person name="Sexton D."/>
            <person name="Skinner E."/>
            <person name="Vee V."/>
            <person name="Weissenberger G."/>
            <person name="Wu Y."/>
            <person name="Xin Y."/>
            <person name="Han Y."/>
            <person name="Campbell C."/>
            <person name="Brown A."/>
            <person name="Sullivan B."/>
            <person name="Shelton J."/>
            <person name="Brown S."/>
            <person name="Dudchenko O."/>
            <person name="Machol I."/>
            <person name="Durand N."/>
            <person name="Shamim M."/>
            <person name="Lieberman A."/>
            <person name="Muzny D.M."/>
            <person name="Richards S."/>
            <person name="Yoder A."/>
            <person name="Worley K.C."/>
            <person name="Rogers J."/>
            <person name="Gibbs R.A."/>
        </authorList>
    </citation>
    <scope>NUCLEOTIDE SEQUENCE [LARGE SCALE GENOMIC DNA]</scope>
</reference>
<dbReference type="Proteomes" id="UP000694394">
    <property type="component" value="Chromosome 7"/>
</dbReference>
<dbReference type="EMBL" id="ABDC03008848">
    <property type="status" value="NOT_ANNOTATED_CDS"/>
    <property type="molecule type" value="Genomic_DNA"/>
</dbReference>
<feature type="transmembrane region" description="Helical" evidence="4">
    <location>
        <begin position="322"/>
        <end position="341"/>
    </location>
</feature>